<evidence type="ECO:0000313" key="2">
    <source>
        <dbReference type="Proteomes" id="UP001066276"/>
    </source>
</evidence>
<accession>A0AAV7V8W0</accession>
<proteinExistence type="predicted"/>
<sequence length="128" mass="14567">MLLERGTVPLHWAVYLAYYAEVKSISKCLPGGQVMAPLMRLALSEDRWACSCQQLLAVPPSLPMRKDRPGVRYQKEKLKLVEKPLVQRDVPPQWNVCCAYHEEDVASDINVKKFTGKNTLCDKETMTC</sequence>
<comment type="caution">
    <text evidence="1">The sequence shown here is derived from an EMBL/GenBank/DDBJ whole genome shotgun (WGS) entry which is preliminary data.</text>
</comment>
<keyword evidence="2" id="KW-1185">Reference proteome</keyword>
<dbReference type="Proteomes" id="UP001066276">
    <property type="component" value="Chromosome 2_1"/>
</dbReference>
<organism evidence="1 2">
    <name type="scientific">Pleurodeles waltl</name>
    <name type="common">Iberian ribbed newt</name>
    <dbReference type="NCBI Taxonomy" id="8319"/>
    <lineage>
        <taxon>Eukaryota</taxon>
        <taxon>Metazoa</taxon>
        <taxon>Chordata</taxon>
        <taxon>Craniata</taxon>
        <taxon>Vertebrata</taxon>
        <taxon>Euteleostomi</taxon>
        <taxon>Amphibia</taxon>
        <taxon>Batrachia</taxon>
        <taxon>Caudata</taxon>
        <taxon>Salamandroidea</taxon>
        <taxon>Salamandridae</taxon>
        <taxon>Pleurodelinae</taxon>
        <taxon>Pleurodeles</taxon>
    </lineage>
</organism>
<reference evidence="1" key="1">
    <citation type="journal article" date="2022" name="bioRxiv">
        <title>Sequencing and chromosome-scale assembly of the giantPleurodeles waltlgenome.</title>
        <authorList>
            <person name="Brown T."/>
            <person name="Elewa A."/>
            <person name="Iarovenko S."/>
            <person name="Subramanian E."/>
            <person name="Araus A.J."/>
            <person name="Petzold A."/>
            <person name="Susuki M."/>
            <person name="Suzuki K.-i.T."/>
            <person name="Hayashi T."/>
            <person name="Toyoda A."/>
            <person name="Oliveira C."/>
            <person name="Osipova E."/>
            <person name="Leigh N.D."/>
            <person name="Simon A."/>
            <person name="Yun M.H."/>
        </authorList>
    </citation>
    <scope>NUCLEOTIDE SEQUENCE</scope>
    <source>
        <strain evidence="1">20211129_DDA</strain>
        <tissue evidence="1">Liver</tissue>
    </source>
</reference>
<dbReference type="AlphaFoldDB" id="A0AAV7V8W0"/>
<name>A0AAV7V8W0_PLEWA</name>
<gene>
    <name evidence="1" type="ORF">NDU88_000916</name>
</gene>
<dbReference type="EMBL" id="JANPWB010000003">
    <property type="protein sequence ID" value="KAJ1197054.1"/>
    <property type="molecule type" value="Genomic_DNA"/>
</dbReference>
<protein>
    <submittedName>
        <fullName evidence="1">Uncharacterized protein</fullName>
    </submittedName>
</protein>
<evidence type="ECO:0000313" key="1">
    <source>
        <dbReference type="EMBL" id="KAJ1197054.1"/>
    </source>
</evidence>